<accession>A0A1Y0ELP6</accession>
<gene>
    <name evidence="2" type="ORF">CCO03_07690</name>
</gene>
<dbReference type="Proteomes" id="UP000196138">
    <property type="component" value="Chromosome"/>
</dbReference>
<keyword evidence="3" id="KW-1185">Reference proteome</keyword>
<protein>
    <recommendedName>
        <fullName evidence="4">Alpha/beta hydrolase</fullName>
    </recommendedName>
</protein>
<dbReference type="EMBL" id="CP021455">
    <property type="protein sequence ID" value="ARU04574.1"/>
    <property type="molecule type" value="Genomic_DNA"/>
</dbReference>
<dbReference type="AlphaFoldDB" id="A0A1Y0ELP6"/>
<evidence type="ECO:0000313" key="2">
    <source>
        <dbReference type="EMBL" id="ARU04574.1"/>
    </source>
</evidence>
<dbReference type="InterPro" id="IPR029058">
    <property type="entry name" value="AB_hydrolase_fold"/>
</dbReference>
<feature type="chain" id="PRO_5010985525" description="Alpha/beta hydrolase" evidence="1">
    <location>
        <begin position="23"/>
        <end position="453"/>
    </location>
</feature>
<dbReference type="OrthoDB" id="7197847at2"/>
<dbReference type="KEGG" id="cser:CCO03_07690"/>
<name>A0A1Y0ELP6_9BURK</name>
<evidence type="ECO:0000256" key="1">
    <source>
        <dbReference type="SAM" id="SignalP"/>
    </source>
</evidence>
<reference evidence="2 3" key="1">
    <citation type="submission" date="2017-05" db="EMBL/GenBank/DDBJ databases">
        <authorList>
            <person name="Song R."/>
            <person name="Chenine A.L."/>
            <person name="Ruprecht R.M."/>
        </authorList>
    </citation>
    <scope>NUCLEOTIDE SEQUENCE [LARGE SCALE GENOMIC DNA]</scope>
    <source>
        <strain evidence="2 3">DSM 26136</strain>
    </source>
</reference>
<sequence length="453" mass="48403">MQTLHPLSFVGAALSLALVACGGGDGSPAEPTTEAAPKPMQCPADVPADASCLGGQDSAGAYYMIAMPKGWQGKLVLHAHGGPALGEATMARVEEDLTRWSIMVRAGYAWAGSSFRQGGVAVRAAAEDTERLRRIFVAHVAKPTRTILHGQSWGAGVAAKGAEMFTAASVGERPYDAVLLTSGVLAGGTHSYDFRLDLRVVYQYLCNNHPRPQEPGYALNLGYPAGASISNANVAARTAECLALDQPAEQRTAEQQQKIDTLVKVIKIPESAIQAHLNWGTRHFQDIVSLRTGGASPFGNLGVRYTGSADDDALNAGVQRYAADPVAYARFAEDTDPTGAIPVPVMTTKWIDDPTAFVELDAFFRRTMERAGTAGHLVQTYATEGTHSYLTDATYVTLMNALLRWVDSGEKPTVQQVIAGCREVLQAFPDGCAFDGAYQPRPLESRVPARQRP</sequence>
<keyword evidence="1" id="KW-0732">Signal</keyword>
<dbReference type="RefSeq" id="WP_087279412.1">
    <property type="nucleotide sequence ID" value="NZ_CP021455.1"/>
</dbReference>
<evidence type="ECO:0008006" key="4">
    <source>
        <dbReference type="Google" id="ProtNLM"/>
    </source>
</evidence>
<proteinExistence type="predicted"/>
<feature type="signal peptide" evidence="1">
    <location>
        <begin position="1"/>
        <end position="22"/>
    </location>
</feature>
<dbReference type="SUPFAM" id="SSF53474">
    <property type="entry name" value="alpha/beta-Hydrolases"/>
    <property type="match status" value="1"/>
</dbReference>
<organism evidence="2 3">
    <name type="scientific">Comamonas serinivorans</name>
    <dbReference type="NCBI Taxonomy" id="1082851"/>
    <lineage>
        <taxon>Bacteria</taxon>
        <taxon>Pseudomonadati</taxon>
        <taxon>Pseudomonadota</taxon>
        <taxon>Betaproteobacteria</taxon>
        <taxon>Burkholderiales</taxon>
        <taxon>Comamonadaceae</taxon>
        <taxon>Comamonas</taxon>
    </lineage>
</organism>
<evidence type="ECO:0000313" key="3">
    <source>
        <dbReference type="Proteomes" id="UP000196138"/>
    </source>
</evidence>